<dbReference type="PANTHER" id="PTHR30417:SF1">
    <property type="entry name" value="N-ACETYLMURAMOYL-L-ALANINE AMIDASE AMID"/>
    <property type="match status" value="1"/>
</dbReference>
<dbReference type="PANTHER" id="PTHR30417">
    <property type="entry name" value="N-ACETYLMURAMOYL-L-ALANINE AMIDASE AMID"/>
    <property type="match status" value="1"/>
</dbReference>
<comment type="catalytic activity">
    <reaction evidence="1">
        <text>Hydrolyzes the link between N-acetylmuramoyl residues and L-amino acid residues in certain cell-wall glycopeptides.</text>
        <dbReference type="EC" id="3.5.1.28"/>
    </reaction>
</comment>
<protein>
    <recommendedName>
        <fullName evidence="2">N-acetylmuramoyl-L-alanine amidase</fullName>
        <ecNumber evidence="2">3.5.1.28</ecNumber>
    </recommendedName>
</protein>
<dbReference type="InterPro" id="IPR051206">
    <property type="entry name" value="NAMLAA_amidase_2"/>
</dbReference>
<organism evidence="6 7">
    <name type="scientific">Desulfotignum balticum</name>
    <dbReference type="NCBI Taxonomy" id="115781"/>
    <lineage>
        <taxon>Bacteria</taxon>
        <taxon>Pseudomonadati</taxon>
        <taxon>Thermodesulfobacteriota</taxon>
        <taxon>Desulfobacteria</taxon>
        <taxon>Desulfobacterales</taxon>
        <taxon>Desulfobacteraceae</taxon>
        <taxon>Desulfotignum</taxon>
    </lineage>
</organism>
<evidence type="ECO:0000313" key="6">
    <source>
        <dbReference type="EMBL" id="MBG0778677.1"/>
    </source>
</evidence>
<evidence type="ECO:0000256" key="3">
    <source>
        <dbReference type="ARBA" id="ARBA00022801"/>
    </source>
</evidence>
<dbReference type="SUPFAM" id="SSF55846">
    <property type="entry name" value="N-acetylmuramoyl-L-alanine amidase-like"/>
    <property type="match status" value="1"/>
</dbReference>
<proteinExistence type="predicted"/>
<keyword evidence="3" id="KW-0378">Hydrolase</keyword>
<comment type="caution">
    <text evidence="6">The sequence shown here is derived from an EMBL/GenBank/DDBJ whole genome shotgun (WGS) entry which is preliminary data.</text>
</comment>
<dbReference type="GO" id="GO:0071555">
    <property type="term" value="P:cell wall organization"/>
    <property type="evidence" value="ECO:0007669"/>
    <property type="project" value="UniProtKB-KW"/>
</dbReference>
<evidence type="ECO:0000256" key="4">
    <source>
        <dbReference type="ARBA" id="ARBA00023316"/>
    </source>
</evidence>
<dbReference type="InterPro" id="IPR036505">
    <property type="entry name" value="Amidase/PGRP_sf"/>
</dbReference>
<feature type="domain" description="N-acetylmuramoyl-L-alanine amidase" evidence="5">
    <location>
        <begin position="47"/>
        <end position="185"/>
    </location>
</feature>
<name>A0A931CPA3_9BACT</name>
<accession>A0A931CPA3</accession>
<dbReference type="EC" id="3.5.1.28" evidence="2"/>
<gene>
    <name evidence="6" type="ORF">H0S81_01935</name>
</gene>
<dbReference type="AlphaFoldDB" id="A0A931CPA3"/>
<evidence type="ECO:0000256" key="1">
    <source>
        <dbReference type="ARBA" id="ARBA00001561"/>
    </source>
</evidence>
<evidence type="ECO:0000259" key="5">
    <source>
        <dbReference type="SMART" id="SM00644"/>
    </source>
</evidence>
<dbReference type="EMBL" id="JACCQK010000079">
    <property type="protein sequence ID" value="MBG0778677.1"/>
    <property type="molecule type" value="Genomic_DNA"/>
</dbReference>
<dbReference type="GO" id="GO:0009253">
    <property type="term" value="P:peptidoglycan catabolic process"/>
    <property type="evidence" value="ECO:0007669"/>
    <property type="project" value="InterPro"/>
</dbReference>
<dbReference type="GO" id="GO:0008745">
    <property type="term" value="F:N-acetylmuramoyl-L-alanine amidase activity"/>
    <property type="evidence" value="ECO:0007669"/>
    <property type="project" value="UniProtKB-EC"/>
</dbReference>
<dbReference type="Proteomes" id="UP000706172">
    <property type="component" value="Unassembled WGS sequence"/>
</dbReference>
<dbReference type="Gene3D" id="3.40.80.10">
    <property type="entry name" value="Peptidoglycan recognition protein-like"/>
    <property type="match status" value="1"/>
</dbReference>
<evidence type="ECO:0000256" key="2">
    <source>
        <dbReference type="ARBA" id="ARBA00011901"/>
    </source>
</evidence>
<keyword evidence="4" id="KW-0961">Cell wall biogenesis/degradation</keyword>
<dbReference type="SMART" id="SM00644">
    <property type="entry name" value="Ami_2"/>
    <property type="match status" value="1"/>
</dbReference>
<reference evidence="6" key="1">
    <citation type="submission" date="2020-07" db="EMBL/GenBank/DDBJ databases">
        <title>Severe corrosion of carbon steel in oil field produced water can be linked to methanogenic archaea containing a special type of NiFe hydrogenase.</title>
        <authorList>
            <person name="Lahme S."/>
            <person name="Mand J."/>
            <person name="Longwell J."/>
            <person name="Smith R."/>
            <person name="Enning D."/>
        </authorList>
    </citation>
    <scope>NUCLEOTIDE SEQUENCE</scope>
    <source>
        <strain evidence="6">MIC098Bin6</strain>
    </source>
</reference>
<dbReference type="GO" id="GO:0009254">
    <property type="term" value="P:peptidoglycan turnover"/>
    <property type="evidence" value="ECO:0007669"/>
    <property type="project" value="TreeGrafter"/>
</dbReference>
<evidence type="ECO:0000313" key="7">
    <source>
        <dbReference type="Proteomes" id="UP000706172"/>
    </source>
</evidence>
<dbReference type="CDD" id="cd06583">
    <property type="entry name" value="PGRP"/>
    <property type="match status" value="1"/>
</dbReference>
<dbReference type="Pfam" id="PF01510">
    <property type="entry name" value="Amidase_2"/>
    <property type="match status" value="1"/>
</dbReference>
<sequence length="435" mass="48288">MGWHLFLVMLLGWIVVGLPMDSSGFSYTTSDFNQFQSRIIDHRNRVNPKFKKVLRRQTLYIIVHTSELGLSATLRVVAKGKQLTNGRSTPGGHAKYVIARNGDTYRILDKQFRADHAGLSMWKGRKDISSVSIGIELVGYHNAPLTDAQYRSMGLLVKILQNAYRLGDHAVLTHSQVAFGRPNPWFPKDHRGRKRCAKNFDRARAGLGPTLDNDPDVIAGRLLPDPYLAELFYSPGPAVAARIAATGPVPELISKDRTAWSIAGEEYDHPTTVYVLPGGRRITGDQIAGAVGWHLLPVSTRVLLNQETKPAETNILEYPVKTITDQMTAWSHAGPAYKFDSTIYFLPSGIVRSGSRIPDWDDLPVNTRLIVGYQGPFAVTRQKTAYRIAGHRYKEQTTVYYLPPGRVKTGAQITNFAGLPQGTLLYLPMDSLPPG</sequence>
<dbReference type="InterPro" id="IPR002502">
    <property type="entry name" value="Amidase_domain"/>
</dbReference>